<evidence type="ECO:0000313" key="10">
    <source>
        <dbReference type="RefSeq" id="XP_030046842.1"/>
    </source>
</evidence>
<proteinExistence type="inferred from homology"/>
<dbReference type="PRINTS" id="PR00716">
    <property type="entry name" value="MPIPHPHTASE"/>
</dbReference>
<keyword evidence="3 7" id="KW-0498">Mitosis</keyword>
<sequence>MDLEEILSDFSPCGSGSMARPSMLSGLSSIAGGKGLLSPQAGVMSPVSNLTLNLNSLTGLGSYCDTPKRKPAMALKSSTSSLVRTDSGESFDSGLGLDSPSPLDPVVINDNFERAILESGRVIKDTSLSIRRIHSLPVKLLCASPSLRNISNSPDLDVCKLTENTSAFEEEEEDKENEACVFKRPSSRPVSRLRLRTYSARNEKEAFAQRPNSAPALMFTPEKEDPVMESESPVLLRRSSLTFCLNNDEEDDGFMDILDEEDRKNDSDVPSGMENLLTAPLVKSEEIDPDEIIRSKCRRLFRSPSLPSRAIRAVLKRMGRPEDDDKTPVKSKRRKSITGGAIDENLRKEEPKMRFGRSKSFCHDQIENILDNDQRELIGDFSKAYLLKTIEGRHQDLKYITAEMMIAVLSGKFKALVEHCVVIDCRYPYEYEGGHIKGAINLPMEQDVEDYLLKNPIVPFHQDKRVILIFHCEFSSERGPRMCRFIREKDRMKNEYPNLHYPELYILKGGYKEFFPKYQGHCEPQGYRPMHHEDFKEDLKKFRTKSRTWAGERSKRELYNRLKNL</sequence>
<dbReference type="GO" id="GO:0005737">
    <property type="term" value="C:cytoplasm"/>
    <property type="evidence" value="ECO:0007669"/>
    <property type="project" value="TreeGrafter"/>
</dbReference>
<dbReference type="CTD" id="994"/>
<comment type="catalytic activity">
    <reaction evidence="7">
        <text>O-phospho-L-tyrosyl-[protein] + H2O = L-tyrosyl-[protein] + phosphate</text>
        <dbReference type="Rhea" id="RHEA:10684"/>
        <dbReference type="Rhea" id="RHEA-COMP:10136"/>
        <dbReference type="Rhea" id="RHEA-COMP:20101"/>
        <dbReference type="ChEBI" id="CHEBI:15377"/>
        <dbReference type="ChEBI" id="CHEBI:43474"/>
        <dbReference type="ChEBI" id="CHEBI:46858"/>
        <dbReference type="ChEBI" id="CHEBI:61978"/>
        <dbReference type="EC" id="3.1.3.48"/>
    </reaction>
</comment>
<dbReference type="Proteomes" id="UP000515156">
    <property type="component" value="Chromosome 2"/>
</dbReference>
<dbReference type="SUPFAM" id="SSF52821">
    <property type="entry name" value="Rhodanese/Cell cycle control phosphatase"/>
    <property type="match status" value="1"/>
</dbReference>
<dbReference type="Pfam" id="PF06617">
    <property type="entry name" value="M-inducer_phosp"/>
    <property type="match status" value="1"/>
</dbReference>
<evidence type="ECO:0000256" key="4">
    <source>
        <dbReference type="ARBA" id="ARBA00022801"/>
    </source>
</evidence>
<comment type="similarity">
    <text evidence="1 7">Belongs to the MPI phosphatase family.</text>
</comment>
<dbReference type="FunCoup" id="A0A6P7WUL9">
    <property type="interactions" value="1641"/>
</dbReference>
<keyword evidence="9" id="KW-1185">Reference proteome</keyword>
<evidence type="ECO:0000256" key="2">
    <source>
        <dbReference type="ARBA" id="ARBA00022618"/>
    </source>
</evidence>
<comment type="function">
    <text evidence="7">Tyrosine protein phosphatase which functions as a dosage-dependent inducer of mitotic progression.</text>
</comment>
<gene>
    <name evidence="10" type="primary">CDC25B</name>
</gene>
<dbReference type="GO" id="GO:0005634">
    <property type="term" value="C:nucleus"/>
    <property type="evidence" value="ECO:0007669"/>
    <property type="project" value="TreeGrafter"/>
</dbReference>
<evidence type="ECO:0000313" key="9">
    <source>
        <dbReference type="Proteomes" id="UP000515156"/>
    </source>
</evidence>
<dbReference type="GeneID" id="115461270"/>
<dbReference type="InParanoid" id="A0A6P7WUL9"/>
<dbReference type="SMART" id="SM00450">
    <property type="entry name" value="RHOD"/>
    <property type="match status" value="1"/>
</dbReference>
<dbReference type="CDD" id="cd01530">
    <property type="entry name" value="Cdc25"/>
    <property type="match status" value="1"/>
</dbReference>
<dbReference type="GO" id="GO:0110032">
    <property type="term" value="P:positive regulation of G2/MI transition of meiotic cell cycle"/>
    <property type="evidence" value="ECO:0007669"/>
    <property type="project" value="TreeGrafter"/>
</dbReference>
<dbReference type="AlphaFoldDB" id="A0A6P7WUL9"/>
<evidence type="ECO:0000256" key="1">
    <source>
        <dbReference type="ARBA" id="ARBA00011065"/>
    </source>
</evidence>
<dbReference type="KEGG" id="muo:115461270"/>
<keyword evidence="5 7" id="KW-0904">Protein phosphatase</keyword>
<keyword evidence="2 7" id="KW-0132">Cell division</keyword>
<dbReference type="RefSeq" id="XP_030046842.1">
    <property type="nucleotide sequence ID" value="XM_030190982.1"/>
</dbReference>
<dbReference type="Pfam" id="PF00581">
    <property type="entry name" value="Rhodanese"/>
    <property type="match status" value="1"/>
</dbReference>
<protein>
    <recommendedName>
        <fullName evidence="7">M-phase inducer phosphatase</fullName>
        <ecNumber evidence="7">3.1.3.48</ecNumber>
    </recommendedName>
</protein>
<feature type="domain" description="Rhodanese" evidence="8">
    <location>
        <begin position="416"/>
        <end position="523"/>
    </location>
</feature>
<dbReference type="EC" id="3.1.3.48" evidence="7"/>
<dbReference type="GO" id="GO:0051301">
    <property type="term" value="P:cell division"/>
    <property type="evidence" value="ECO:0007669"/>
    <property type="project" value="UniProtKB-UniRule"/>
</dbReference>
<dbReference type="InterPro" id="IPR000751">
    <property type="entry name" value="MPI_Phosphatase"/>
</dbReference>
<dbReference type="InterPro" id="IPR036873">
    <property type="entry name" value="Rhodanese-like_dom_sf"/>
</dbReference>
<dbReference type="GO" id="GO:0000086">
    <property type="term" value="P:G2/M transition of mitotic cell cycle"/>
    <property type="evidence" value="ECO:0007669"/>
    <property type="project" value="TreeGrafter"/>
</dbReference>
<dbReference type="PANTHER" id="PTHR10828:SF48">
    <property type="entry name" value="M-PHASE INDUCER PHOSPHATASE 2"/>
    <property type="match status" value="1"/>
</dbReference>
<evidence type="ECO:0000256" key="6">
    <source>
        <dbReference type="ARBA" id="ARBA00023306"/>
    </source>
</evidence>
<dbReference type="OrthoDB" id="26523at2759"/>
<evidence type="ECO:0000256" key="3">
    <source>
        <dbReference type="ARBA" id="ARBA00022776"/>
    </source>
</evidence>
<keyword evidence="4 7" id="KW-0378">Hydrolase</keyword>
<accession>A0A6P7WUL9</accession>
<dbReference type="PROSITE" id="PS50206">
    <property type="entry name" value="RHODANESE_3"/>
    <property type="match status" value="1"/>
</dbReference>
<evidence type="ECO:0000256" key="5">
    <source>
        <dbReference type="ARBA" id="ARBA00022912"/>
    </source>
</evidence>
<reference evidence="10" key="1">
    <citation type="submission" date="2025-08" db="UniProtKB">
        <authorList>
            <consortium name="RefSeq"/>
        </authorList>
    </citation>
    <scope>IDENTIFICATION</scope>
</reference>
<dbReference type="InterPro" id="IPR001763">
    <property type="entry name" value="Rhodanese-like_dom"/>
</dbReference>
<dbReference type="FunFam" id="3.40.250.10:FF:000004">
    <property type="entry name" value="M-phase inducer phosphatase 1 isoform X1"/>
    <property type="match status" value="1"/>
</dbReference>
<evidence type="ECO:0000256" key="7">
    <source>
        <dbReference type="RuleBase" id="RU368028"/>
    </source>
</evidence>
<dbReference type="Gene3D" id="3.40.250.10">
    <property type="entry name" value="Rhodanese-like domain"/>
    <property type="match status" value="1"/>
</dbReference>
<evidence type="ECO:0000259" key="8">
    <source>
        <dbReference type="PROSITE" id="PS50206"/>
    </source>
</evidence>
<name>A0A6P7WUL9_9AMPH</name>
<dbReference type="PANTHER" id="PTHR10828">
    <property type="entry name" value="M-PHASE INDUCER PHOSPHATASE DUAL SPECIFICITY PHOSPHATASE CDC25"/>
    <property type="match status" value="1"/>
</dbReference>
<dbReference type="GO" id="GO:0010971">
    <property type="term" value="P:positive regulation of G2/M transition of mitotic cell cycle"/>
    <property type="evidence" value="ECO:0007669"/>
    <property type="project" value="TreeGrafter"/>
</dbReference>
<organism evidence="9 10">
    <name type="scientific">Microcaecilia unicolor</name>
    <dbReference type="NCBI Taxonomy" id="1415580"/>
    <lineage>
        <taxon>Eukaryota</taxon>
        <taxon>Metazoa</taxon>
        <taxon>Chordata</taxon>
        <taxon>Craniata</taxon>
        <taxon>Vertebrata</taxon>
        <taxon>Euteleostomi</taxon>
        <taxon>Amphibia</taxon>
        <taxon>Gymnophiona</taxon>
        <taxon>Siphonopidae</taxon>
        <taxon>Microcaecilia</taxon>
    </lineage>
</organism>
<dbReference type="GO" id="GO:0004725">
    <property type="term" value="F:protein tyrosine phosphatase activity"/>
    <property type="evidence" value="ECO:0007669"/>
    <property type="project" value="UniProtKB-UniRule"/>
</dbReference>
<keyword evidence="6 7" id="KW-0131">Cell cycle</keyword>